<dbReference type="InterPro" id="IPR013611">
    <property type="entry name" value="Transp-assoc_OB_typ2"/>
</dbReference>
<dbReference type="Gene3D" id="2.40.50.140">
    <property type="entry name" value="Nucleic acid-binding proteins"/>
    <property type="match status" value="1"/>
</dbReference>
<keyword evidence="10" id="KW-1185">Reference proteome</keyword>
<comment type="similarity">
    <text evidence="1">Belongs to the ABC transporter superfamily.</text>
</comment>
<reference evidence="9 10" key="1">
    <citation type="journal article" date="2014" name="Genome Announc.">
        <title>Draft Genome Sequences of Two Isolates of the Roseobacter Group, Sulfitobacter sp. Strains 3SOLIMAR09 and 1FIGIMAR09, from Harbors of Mallorca Island (Mediterranean Sea).</title>
        <authorList>
            <person name="Mas-Llado M."/>
            <person name="Pina-Villalonga J.M."/>
            <person name="Brunet-Galmes I."/>
            <person name="Nogales B."/>
            <person name="Bosch R."/>
        </authorList>
    </citation>
    <scope>NUCLEOTIDE SEQUENCE [LARGE SCALE GENOMIC DNA]</scope>
    <source>
        <strain evidence="9 10">1FIGIMAR09</strain>
    </source>
</reference>
<evidence type="ECO:0000256" key="6">
    <source>
        <dbReference type="ARBA" id="ARBA00022967"/>
    </source>
</evidence>
<dbReference type="AlphaFoldDB" id="A0A061SP24"/>
<evidence type="ECO:0000256" key="4">
    <source>
        <dbReference type="ARBA" id="ARBA00022741"/>
    </source>
</evidence>
<dbReference type="SUPFAM" id="SSF50331">
    <property type="entry name" value="MOP-like"/>
    <property type="match status" value="1"/>
</dbReference>
<dbReference type="PROSITE" id="PS50893">
    <property type="entry name" value="ABC_TRANSPORTER_2"/>
    <property type="match status" value="1"/>
</dbReference>
<keyword evidence="4" id="KW-0547">Nucleotide-binding</keyword>
<name>A0A061SP24_9RHOB</name>
<dbReference type="GO" id="GO:0055052">
    <property type="term" value="C:ATP-binding cassette (ABC) transporter complex, substrate-binding subunit-containing"/>
    <property type="evidence" value="ECO:0007669"/>
    <property type="project" value="TreeGrafter"/>
</dbReference>
<dbReference type="eggNOG" id="COG3842">
    <property type="taxonomic scope" value="Bacteria"/>
</dbReference>
<dbReference type="InterPro" id="IPR012340">
    <property type="entry name" value="NA-bd_OB-fold"/>
</dbReference>
<evidence type="ECO:0000313" key="10">
    <source>
        <dbReference type="Proteomes" id="UP000027337"/>
    </source>
</evidence>
<dbReference type="InterPro" id="IPR003593">
    <property type="entry name" value="AAA+_ATPase"/>
</dbReference>
<dbReference type="Pfam" id="PF08402">
    <property type="entry name" value="TOBE_2"/>
    <property type="match status" value="1"/>
</dbReference>
<evidence type="ECO:0000256" key="1">
    <source>
        <dbReference type="ARBA" id="ARBA00005417"/>
    </source>
</evidence>
<keyword evidence="7" id="KW-0472">Membrane</keyword>
<evidence type="ECO:0000256" key="7">
    <source>
        <dbReference type="ARBA" id="ARBA00023136"/>
    </source>
</evidence>
<dbReference type="Gene3D" id="3.40.50.300">
    <property type="entry name" value="P-loop containing nucleotide triphosphate hydrolases"/>
    <property type="match status" value="1"/>
</dbReference>
<proteinExistence type="inferred from homology"/>
<dbReference type="InterPro" id="IPR008995">
    <property type="entry name" value="Mo/tungstate-bd_C_term_dom"/>
</dbReference>
<evidence type="ECO:0000256" key="5">
    <source>
        <dbReference type="ARBA" id="ARBA00022840"/>
    </source>
</evidence>
<keyword evidence="5" id="KW-0067">ATP-binding</keyword>
<keyword evidence="2" id="KW-0813">Transport</keyword>
<feature type="domain" description="ABC transporter" evidence="8">
    <location>
        <begin position="4"/>
        <end position="234"/>
    </location>
</feature>
<dbReference type="STRING" id="83219.PM02_12490"/>
<evidence type="ECO:0000256" key="2">
    <source>
        <dbReference type="ARBA" id="ARBA00022448"/>
    </source>
</evidence>
<dbReference type="GO" id="GO:0016887">
    <property type="term" value="F:ATP hydrolysis activity"/>
    <property type="evidence" value="ECO:0007669"/>
    <property type="project" value="InterPro"/>
</dbReference>
<dbReference type="SUPFAM" id="SSF52540">
    <property type="entry name" value="P-loop containing nucleoside triphosphate hydrolases"/>
    <property type="match status" value="1"/>
</dbReference>
<protein>
    <submittedName>
        <fullName evidence="9">ABC transporter ATPase</fullName>
    </submittedName>
</protein>
<accession>A0A061SP24</accession>
<dbReference type="Gene3D" id="2.40.50.100">
    <property type="match status" value="1"/>
</dbReference>
<keyword evidence="6" id="KW-1278">Translocase</keyword>
<dbReference type="Proteomes" id="UP000027337">
    <property type="component" value="Unassembled WGS sequence"/>
</dbReference>
<sequence length="370" mass="40550">MASVTLEDTSKTFGDFTAVRNINLAINDAEFVAILGPSGCGKSTTMNMIAGIEDVSGGTIRFDGADVTNVPMQNRGVGFVFQNYAIFTHMSVRKNLAFGLEVQGVQQSEINRRVEEMAEFMALTHRIDAPSASLSVNELQKLAIGRSAIVEPSIFLLDEPLSNLDAAFRERMRSDLRQLQRSLNQTMIYVTHDQIEAMGLADRIAVMDQATLQQFDTPENIYSRPENTFVAGFIGAPSMNLVRARIAERDGVMFADLAGREADAVALDDRLSSQARTHGGAALTFGFRPEHLRISDQPDAGTLAAQVVLVELVGRRKLVHFSTGQTRFVGSFYRTVSLRPGEAANVSFDLGKCHLFDPNTGLRLRLGEDD</sequence>
<dbReference type="FunFam" id="3.40.50.300:FF:000042">
    <property type="entry name" value="Maltose/maltodextrin ABC transporter, ATP-binding protein"/>
    <property type="match status" value="1"/>
</dbReference>
<dbReference type="PANTHER" id="PTHR43875">
    <property type="entry name" value="MALTODEXTRIN IMPORT ATP-BINDING PROTEIN MSMX"/>
    <property type="match status" value="1"/>
</dbReference>
<dbReference type="PANTHER" id="PTHR43875:SF15">
    <property type="entry name" value="TREHALOSE IMPORT ATP-BINDING PROTEIN SUGC"/>
    <property type="match status" value="1"/>
</dbReference>
<dbReference type="SMART" id="SM00382">
    <property type="entry name" value="AAA"/>
    <property type="match status" value="1"/>
</dbReference>
<gene>
    <name evidence="9" type="ORF">PM02_12490</name>
</gene>
<keyword evidence="3" id="KW-1003">Cell membrane</keyword>
<comment type="caution">
    <text evidence="9">The sequence shown here is derived from an EMBL/GenBank/DDBJ whole genome shotgun (WGS) entry which is preliminary data.</text>
</comment>
<evidence type="ECO:0000256" key="3">
    <source>
        <dbReference type="ARBA" id="ARBA00022475"/>
    </source>
</evidence>
<evidence type="ECO:0000313" key="9">
    <source>
        <dbReference type="EMBL" id="KAJ02597.1"/>
    </source>
</evidence>
<dbReference type="InterPro" id="IPR047641">
    <property type="entry name" value="ABC_transpr_MalK/UgpC-like"/>
</dbReference>
<dbReference type="InterPro" id="IPR003439">
    <property type="entry name" value="ABC_transporter-like_ATP-bd"/>
</dbReference>
<dbReference type="InterPro" id="IPR027417">
    <property type="entry name" value="P-loop_NTPase"/>
</dbReference>
<organism evidence="9 10">
    <name type="scientific">Sulfitobacter mediterraneus</name>
    <dbReference type="NCBI Taxonomy" id="83219"/>
    <lineage>
        <taxon>Bacteria</taxon>
        <taxon>Pseudomonadati</taxon>
        <taxon>Pseudomonadota</taxon>
        <taxon>Alphaproteobacteria</taxon>
        <taxon>Rhodobacterales</taxon>
        <taxon>Roseobacteraceae</taxon>
        <taxon>Sulfitobacter</taxon>
    </lineage>
</organism>
<dbReference type="GO" id="GO:0140359">
    <property type="term" value="F:ABC-type transporter activity"/>
    <property type="evidence" value="ECO:0007669"/>
    <property type="project" value="UniProtKB-ARBA"/>
</dbReference>
<evidence type="ECO:0000259" key="8">
    <source>
        <dbReference type="PROSITE" id="PS50893"/>
    </source>
</evidence>
<dbReference type="RefSeq" id="WP_037908895.1">
    <property type="nucleotide sequence ID" value="NZ_JEMU01000010.1"/>
</dbReference>
<dbReference type="GO" id="GO:0005524">
    <property type="term" value="F:ATP binding"/>
    <property type="evidence" value="ECO:0007669"/>
    <property type="project" value="UniProtKB-KW"/>
</dbReference>
<dbReference type="EMBL" id="JEMU01000010">
    <property type="protein sequence ID" value="KAJ02597.1"/>
    <property type="molecule type" value="Genomic_DNA"/>
</dbReference>
<dbReference type="Pfam" id="PF00005">
    <property type="entry name" value="ABC_tran"/>
    <property type="match status" value="1"/>
</dbReference>